<comment type="caution">
    <text evidence="7">The sequence shown here is derived from an EMBL/GenBank/DDBJ whole genome shotgun (WGS) entry which is preliminary data.</text>
</comment>
<keyword evidence="3" id="KW-0547">Nucleotide-binding</keyword>
<dbReference type="SUPFAM" id="SSF56112">
    <property type="entry name" value="Protein kinase-like (PK-like)"/>
    <property type="match status" value="1"/>
</dbReference>
<keyword evidence="1" id="KW-0723">Serine/threonine-protein kinase</keyword>
<dbReference type="EMBL" id="JAACJM010000001">
    <property type="protein sequence ID" value="KAF5374856.1"/>
    <property type="molecule type" value="Genomic_DNA"/>
</dbReference>
<accession>A0A8H5LZ95</accession>
<organism evidence="7 8">
    <name type="scientific">Tetrapyrgos nigripes</name>
    <dbReference type="NCBI Taxonomy" id="182062"/>
    <lineage>
        <taxon>Eukaryota</taxon>
        <taxon>Fungi</taxon>
        <taxon>Dikarya</taxon>
        <taxon>Basidiomycota</taxon>
        <taxon>Agaricomycotina</taxon>
        <taxon>Agaricomycetes</taxon>
        <taxon>Agaricomycetidae</taxon>
        <taxon>Agaricales</taxon>
        <taxon>Marasmiineae</taxon>
        <taxon>Marasmiaceae</taxon>
        <taxon>Tetrapyrgos</taxon>
    </lineage>
</organism>
<dbReference type="Proteomes" id="UP000559256">
    <property type="component" value="Unassembled WGS sequence"/>
</dbReference>
<dbReference type="GO" id="GO:0005524">
    <property type="term" value="F:ATP binding"/>
    <property type="evidence" value="ECO:0007669"/>
    <property type="project" value="UniProtKB-KW"/>
</dbReference>
<evidence type="ECO:0000256" key="5">
    <source>
        <dbReference type="ARBA" id="ARBA00022840"/>
    </source>
</evidence>
<dbReference type="InterPro" id="IPR050205">
    <property type="entry name" value="CDPK_Ser/Thr_kinases"/>
</dbReference>
<dbReference type="Pfam" id="PF00069">
    <property type="entry name" value="Pkinase"/>
    <property type="match status" value="1"/>
</dbReference>
<evidence type="ECO:0000313" key="7">
    <source>
        <dbReference type="EMBL" id="KAF5374856.1"/>
    </source>
</evidence>
<gene>
    <name evidence="7" type="ORF">D9758_000464</name>
</gene>
<evidence type="ECO:0000313" key="8">
    <source>
        <dbReference type="Proteomes" id="UP000559256"/>
    </source>
</evidence>
<dbReference type="PROSITE" id="PS50011">
    <property type="entry name" value="PROTEIN_KINASE_DOM"/>
    <property type="match status" value="1"/>
</dbReference>
<sequence length="149" mass="17306">MPSDCWSAGIILYVMLSGQHPFDYDDSMPESWLNHVHESHDPYNSQFSQAYMDHESRLKDRIVHDKIDFDRSLWISMPEGLLNLTPLQNCTDNEHSAKGLVRMLTVWNPQDRATVRAALESRWINCDLEMLDRTYQDRIIANLGPAEQS</sequence>
<dbReference type="Gene3D" id="1.10.510.10">
    <property type="entry name" value="Transferase(Phosphotransferase) domain 1"/>
    <property type="match status" value="1"/>
</dbReference>
<name>A0A8H5LZ95_9AGAR</name>
<evidence type="ECO:0000256" key="4">
    <source>
        <dbReference type="ARBA" id="ARBA00022777"/>
    </source>
</evidence>
<dbReference type="InterPro" id="IPR011009">
    <property type="entry name" value="Kinase-like_dom_sf"/>
</dbReference>
<dbReference type="AlphaFoldDB" id="A0A8H5LZ95"/>
<dbReference type="PANTHER" id="PTHR24349">
    <property type="entry name" value="SERINE/THREONINE-PROTEIN KINASE"/>
    <property type="match status" value="1"/>
</dbReference>
<protein>
    <recommendedName>
        <fullName evidence="6">Protein kinase domain-containing protein</fullName>
    </recommendedName>
</protein>
<evidence type="ECO:0000256" key="2">
    <source>
        <dbReference type="ARBA" id="ARBA00022679"/>
    </source>
</evidence>
<evidence type="ECO:0000256" key="3">
    <source>
        <dbReference type="ARBA" id="ARBA00022741"/>
    </source>
</evidence>
<keyword evidence="5" id="KW-0067">ATP-binding</keyword>
<dbReference type="GO" id="GO:0004674">
    <property type="term" value="F:protein serine/threonine kinase activity"/>
    <property type="evidence" value="ECO:0007669"/>
    <property type="project" value="UniProtKB-KW"/>
</dbReference>
<dbReference type="InterPro" id="IPR000719">
    <property type="entry name" value="Prot_kinase_dom"/>
</dbReference>
<evidence type="ECO:0000259" key="6">
    <source>
        <dbReference type="PROSITE" id="PS50011"/>
    </source>
</evidence>
<proteinExistence type="predicted"/>
<keyword evidence="2" id="KW-0808">Transferase</keyword>
<keyword evidence="4" id="KW-0418">Kinase</keyword>
<evidence type="ECO:0000256" key="1">
    <source>
        <dbReference type="ARBA" id="ARBA00022527"/>
    </source>
</evidence>
<dbReference type="OrthoDB" id="40902at2759"/>
<feature type="domain" description="Protein kinase" evidence="6">
    <location>
        <begin position="1"/>
        <end position="124"/>
    </location>
</feature>
<reference evidence="7 8" key="1">
    <citation type="journal article" date="2020" name="ISME J.">
        <title>Uncovering the hidden diversity of litter-decomposition mechanisms in mushroom-forming fungi.</title>
        <authorList>
            <person name="Floudas D."/>
            <person name="Bentzer J."/>
            <person name="Ahren D."/>
            <person name="Johansson T."/>
            <person name="Persson P."/>
            <person name="Tunlid A."/>
        </authorList>
    </citation>
    <scope>NUCLEOTIDE SEQUENCE [LARGE SCALE GENOMIC DNA]</scope>
    <source>
        <strain evidence="7 8">CBS 291.85</strain>
    </source>
</reference>
<keyword evidence="8" id="KW-1185">Reference proteome</keyword>